<dbReference type="AlphaFoldDB" id="A0A553I275"/>
<comment type="caution">
    <text evidence="3">The sequence shown here is derived from an EMBL/GenBank/DDBJ whole genome shotgun (WGS) entry which is preliminary data.</text>
</comment>
<name>A0A553I275_9PEZI</name>
<evidence type="ECO:0000313" key="4">
    <source>
        <dbReference type="Proteomes" id="UP000319160"/>
    </source>
</evidence>
<feature type="region of interest" description="Disordered" evidence="2">
    <location>
        <begin position="50"/>
        <end position="69"/>
    </location>
</feature>
<dbReference type="OrthoDB" id="4216928at2759"/>
<keyword evidence="1" id="KW-0539">Nucleus</keyword>
<dbReference type="CDD" id="cd00067">
    <property type="entry name" value="GAL4"/>
    <property type="match status" value="1"/>
</dbReference>
<feature type="compositionally biased region" description="Polar residues" evidence="2">
    <location>
        <begin position="58"/>
        <end position="69"/>
    </location>
</feature>
<dbReference type="InterPro" id="IPR001138">
    <property type="entry name" value="Zn2Cys6_DnaBD"/>
</dbReference>
<accession>A0A553I275</accession>
<dbReference type="GO" id="GO:0008270">
    <property type="term" value="F:zinc ion binding"/>
    <property type="evidence" value="ECO:0007669"/>
    <property type="project" value="InterPro"/>
</dbReference>
<protein>
    <recommendedName>
        <fullName evidence="5">Zn(2)-C6 fungal-type domain-containing protein</fullName>
    </recommendedName>
</protein>
<organism evidence="3 4">
    <name type="scientific">Xylaria flabelliformis</name>
    <dbReference type="NCBI Taxonomy" id="2512241"/>
    <lineage>
        <taxon>Eukaryota</taxon>
        <taxon>Fungi</taxon>
        <taxon>Dikarya</taxon>
        <taxon>Ascomycota</taxon>
        <taxon>Pezizomycotina</taxon>
        <taxon>Sordariomycetes</taxon>
        <taxon>Xylariomycetidae</taxon>
        <taxon>Xylariales</taxon>
        <taxon>Xylariaceae</taxon>
        <taxon>Xylaria</taxon>
    </lineage>
</organism>
<gene>
    <name evidence="3" type="ORF">FHL15_004763</name>
</gene>
<dbReference type="GO" id="GO:0000981">
    <property type="term" value="F:DNA-binding transcription factor activity, RNA polymerase II-specific"/>
    <property type="evidence" value="ECO:0007669"/>
    <property type="project" value="InterPro"/>
</dbReference>
<proteinExistence type="predicted"/>
<feature type="region of interest" description="Disordered" evidence="2">
    <location>
        <begin position="1"/>
        <end position="27"/>
    </location>
</feature>
<evidence type="ECO:0000313" key="3">
    <source>
        <dbReference type="EMBL" id="TRX94296.1"/>
    </source>
</evidence>
<dbReference type="STRING" id="2512241.A0A553I275"/>
<keyword evidence="4" id="KW-1185">Reference proteome</keyword>
<dbReference type="Proteomes" id="UP000319160">
    <property type="component" value="Unassembled WGS sequence"/>
</dbReference>
<evidence type="ECO:0000256" key="1">
    <source>
        <dbReference type="ARBA" id="ARBA00023242"/>
    </source>
</evidence>
<sequence>MAPSLSAVERGNPPPRRKSAKRRCDLRQPSCLRCSQRKIDCSYPTHVENLSRKRNDTDPSSTEVGSNARPQELLKDPLLEMSCWDTGFDFNMDMSPSYTSTCSSFPTLSFDEPTLPGLEFLNDVVNLDSTLSPVSPTPGPSLELEDPMPVVVRSPKSQLASLTRIQLLRAASELIEKRLGYSVDAFKRAPESMLLEGGTPWSHPALYRDSMPGCLEDALGAYALYRAKNSANAAMIQRVIELRYQKLLTAPAPTTSASEIMARSHALILYQIMLFFDDSLPAHTLAEETVSALGDSAMALMEFARHEEEDDDDSVSNPSRRIPLYPLTAARALYSDWTFQESLRRTLLISFLFTQLQCLMRADFSNFMSPTYAPSGAGPTVSLTTPSCVDLSTLAAIKHALQQSPYVDDSKCDARMLMCRSLTLSAHLWNSRDPVEFAVAWRDKKHLVVQPSNIWKQIDVAQPDDIDQFGRILMTSGMGIEETKGWFTAKGGRL</sequence>
<evidence type="ECO:0000256" key="2">
    <source>
        <dbReference type="SAM" id="MobiDB-lite"/>
    </source>
</evidence>
<evidence type="ECO:0008006" key="5">
    <source>
        <dbReference type="Google" id="ProtNLM"/>
    </source>
</evidence>
<reference evidence="4" key="1">
    <citation type="submission" date="2019-06" db="EMBL/GenBank/DDBJ databases">
        <title>Draft genome sequence of the griseofulvin-producing fungus Xylaria cubensis strain G536.</title>
        <authorList>
            <person name="Mead M.E."/>
            <person name="Raja H.A."/>
            <person name="Steenwyk J.L."/>
            <person name="Knowles S.L."/>
            <person name="Oberlies N.H."/>
            <person name="Rokas A."/>
        </authorList>
    </citation>
    <scope>NUCLEOTIDE SEQUENCE [LARGE SCALE GENOMIC DNA]</scope>
    <source>
        <strain evidence="4">G536</strain>
    </source>
</reference>
<dbReference type="EMBL" id="VFLP01000023">
    <property type="protein sequence ID" value="TRX94296.1"/>
    <property type="molecule type" value="Genomic_DNA"/>
</dbReference>